<protein>
    <submittedName>
        <fullName evidence="2">Uncharacterized protein</fullName>
    </submittedName>
</protein>
<feature type="region of interest" description="Disordered" evidence="1">
    <location>
        <begin position="1"/>
        <end position="20"/>
    </location>
</feature>
<feature type="compositionally biased region" description="Low complexity" evidence="1">
    <location>
        <begin position="1209"/>
        <end position="1224"/>
    </location>
</feature>
<feature type="compositionally biased region" description="Pro residues" evidence="1">
    <location>
        <begin position="379"/>
        <end position="396"/>
    </location>
</feature>
<evidence type="ECO:0000313" key="2">
    <source>
        <dbReference type="EMBL" id="PNW75540.1"/>
    </source>
</evidence>
<reference evidence="2 3" key="1">
    <citation type="journal article" date="2007" name="Science">
        <title>The Chlamydomonas genome reveals the evolution of key animal and plant functions.</title>
        <authorList>
            <person name="Merchant S.S."/>
            <person name="Prochnik S.E."/>
            <person name="Vallon O."/>
            <person name="Harris E.H."/>
            <person name="Karpowicz S.J."/>
            <person name="Witman G.B."/>
            <person name="Terry A."/>
            <person name="Salamov A."/>
            <person name="Fritz-Laylin L.K."/>
            <person name="Marechal-Drouard L."/>
            <person name="Marshall W.F."/>
            <person name="Qu L.H."/>
            <person name="Nelson D.R."/>
            <person name="Sanderfoot A.A."/>
            <person name="Spalding M.H."/>
            <person name="Kapitonov V.V."/>
            <person name="Ren Q."/>
            <person name="Ferris P."/>
            <person name="Lindquist E."/>
            <person name="Shapiro H."/>
            <person name="Lucas S.M."/>
            <person name="Grimwood J."/>
            <person name="Schmutz J."/>
            <person name="Cardol P."/>
            <person name="Cerutti H."/>
            <person name="Chanfreau G."/>
            <person name="Chen C.L."/>
            <person name="Cognat V."/>
            <person name="Croft M.T."/>
            <person name="Dent R."/>
            <person name="Dutcher S."/>
            <person name="Fernandez E."/>
            <person name="Fukuzawa H."/>
            <person name="Gonzalez-Ballester D."/>
            <person name="Gonzalez-Halphen D."/>
            <person name="Hallmann A."/>
            <person name="Hanikenne M."/>
            <person name="Hippler M."/>
            <person name="Inwood W."/>
            <person name="Jabbari K."/>
            <person name="Kalanon M."/>
            <person name="Kuras R."/>
            <person name="Lefebvre P.A."/>
            <person name="Lemaire S.D."/>
            <person name="Lobanov A.V."/>
            <person name="Lohr M."/>
            <person name="Manuell A."/>
            <person name="Meier I."/>
            <person name="Mets L."/>
            <person name="Mittag M."/>
            <person name="Mittelmeier T."/>
            <person name="Moroney J.V."/>
            <person name="Moseley J."/>
            <person name="Napoli C."/>
            <person name="Nedelcu A.M."/>
            <person name="Niyogi K."/>
            <person name="Novoselov S.V."/>
            <person name="Paulsen I.T."/>
            <person name="Pazour G."/>
            <person name="Purton S."/>
            <person name="Ral J.P."/>
            <person name="Riano-Pachon D.M."/>
            <person name="Riekhof W."/>
            <person name="Rymarquis L."/>
            <person name="Schroda M."/>
            <person name="Stern D."/>
            <person name="Umen J."/>
            <person name="Willows R."/>
            <person name="Wilson N."/>
            <person name="Zimmer S.L."/>
            <person name="Allmer J."/>
            <person name="Balk J."/>
            <person name="Bisova K."/>
            <person name="Chen C.J."/>
            <person name="Elias M."/>
            <person name="Gendler K."/>
            <person name="Hauser C."/>
            <person name="Lamb M.R."/>
            <person name="Ledford H."/>
            <person name="Long J.C."/>
            <person name="Minagawa J."/>
            <person name="Page M.D."/>
            <person name="Pan J."/>
            <person name="Pootakham W."/>
            <person name="Roje S."/>
            <person name="Rose A."/>
            <person name="Stahlberg E."/>
            <person name="Terauchi A.M."/>
            <person name="Yang P."/>
            <person name="Ball S."/>
            <person name="Bowler C."/>
            <person name="Dieckmann C.L."/>
            <person name="Gladyshev V.N."/>
            <person name="Green P."/>
            <person name="Jorgensen R."/>
            <person name="Mayfield S."/>
            <person name="Mueller-Roeber B."/>
            <person name="Rajamani S."/>
            <person name="Sayre R.T."/>
            <person name="Brokstein P."/>
            <person name="Dubchak I."/>
            <person name="Goodstein D."/>
            <person name="Hornick L."/>
            <person name="Huang Y.W."/>
            <person name="Jhaveri J."/>
            <person name="Luo Y."/>
            <person name="Martinez D."/>
            <person name="Ngau W.C."/>
            <person name="Otillar B."/>
            <person name="Poliakov A."/>
            <person name="Porter A."/>
            <person name="Szajkowski L."/>
            <person name="Werner G."/>
            <person name="Zhou K."/>
            <person name="Grigoriev I.V."/>
            <person name="Rokhsar D.S."/>
            <person name="Grossman A.R."/>
        </authorList>
    </citation>
    <scope>NUCLEOTIDE SEQUENCE [LARGE SCALE GENOMIC DNA]</scope>
    <source>
        <strain evidence="3">CC-503</strain>
    </source>
</reference>
<dbReference type="EMBL" id="CM008973">
    <property type="protein sequence ID" value="PNW75540.1"/>
    <property type="molecule type" value="Genomic_DNA"/>
</dbReference>
<feature type="compositionally biased region" description="Low complexity" evidence="1">
    <location>
        <begin position="411"/>
        <end position="434"/>
    </location>
</feature>
<evidence type="ECO:0000313" key="3">
    <source>
        <dbReference type="Proteomes" id="UP000006906"/>
    </source>
</evidence>
<dbReference type="OrthoDB" id="552913at2759"/>
<proteinExistence type="predicted"/>
<dbReference type="InParanoid" id="A0A2K3D4T2"/>
<feature type="region of interest" description="Disordered" evidence="1">
    <location>
        <begin position="462"/>
        <end position="543"/>
    </location>
</feature>
<sequence>MPTSLQRATLGQPRGLGRAPVSTLRTPLNGMRVVPVVGRVQGSLVPRPLQAPLHGRRPVATVRASQHVDTPTAKAPSMLASLPTWAKRLTGAFVLVPVVLFGGARHAAAAQALQPTLPQGHYPTATVRPNPLFETSSEGRNAVQALTSSSQVRVAAAVATAMVGYGLVRSMSGSGRGSVAAGAMALAEAPPMPATSRARSERLDQLYIEIEELKARNTRIWELAMQLMEEDATLSVEDATFKAASSMDLDNPEEAAAAALAANSRTAERLAVAAVTATNATAAAAVPAEAVMVGAGAPPMRPSGGASRGAPGLADVTAAAAASVAAAVATAAEAGVPMRPAGGGSRMSMPTAPVSDSRVPPTMPLTDRPGARSRSGPEAPLPPPSNKPPPPPPVQLPPDSSRVSVREAVKAFEAGTTTTTRAPPPSHSASADPGAPAPPAAPAAPAQPNLAAWAGDVLQKTAKAEPTVPPPQAVNGEAFTSSFSNPAASAASAPAEPKPAIRPTGRRSAAAPRPQRTFRSAAPPPETMNPSFDVPADSPRPEDYLKTVDARTSDGRLNPSFASASTVDSAAAAYTPMAPPAPAAPAATDEPAWFNPFSWFQQRGEADERSGTNPSFDASLATAQPETLASSILKAAESTEAGPEAGIGAAAAASASAWSEALTKGAAPGDFTPVEQVAELLDVAMKTEEFKYPKYDPLRNALACASAPSAAHKYDMVRGLLRGSGSSSGSGAAEQSRKYDLIFDLLKSLRTSGEPAAIMASGDPKYDPVWCLLNMREPARGSLSKYDLVGTLLKAALEASPQPSRYDPLQVILQARPVPAGTRFKYCIAQVLLRGGWQQPLSAGLAELPSWDPMSGVVGTKGASRAPAATAASAADGAVARRRSKYDMLGQVVDTVATLPDELASGKWAEQPRDPLLMSAFETLEQQQGAARSKYDMIGTALDSVAALPDQLSSGAFAEANGRELLVSTLKEAAEEGAWGLARRLRNGAGLAWGAVSRAGNAVARAAGMPYEMEPGVQVVPEGSGRGWSYAAAPRAAGSSTTFKARSSSGGRLEELPAVLFRFRGGRGEDSASRTMSPTEVRAEAKKRSAVVARDALAAEAALAAAAPAPCPEAVKQVAKAAAASAPVAPATPSPAPAAATPAPEPAPAAAAAPAAGPAAGPSQPVPQAQPQAQVARSISPTAMDRANRSAARGARQQQPEASTSAHTSNPPASTSSFATSSSNGRMDRAVVPPLRRKTAAPVQPHKKAPAAASSAAAAPAVDSLSVASLPQFMDDQALSAALSAAASGAGALGGVGSVDEVSTSLQLADVAVDLLVLSTARGVPRPTLMELVDRFGEEFIDLAAQLRVARRDSALLGRHAAVARVTQIASAETDATVAWSKLYGQAGAVRAAEIGMPAFLAECRRSYPLLAALLTTGDVSQAVNVLAILCNLVRDEPEAVAPMAVEAPAMKAVPAPVKA</sequence>
<feature type="region of interest" description="Disordered" evidence="1">
    <location>
        <begin position="1128"/>
        <end position="1256"/>
    </location>
</feature>
<dbReference type="RefSeq" id="XP_042918657.1">
    <property type="nucleotide sequence ID" value="XM_043068561.1"/>
</dbReference>
<feature type="compositionally biased region" description="Low complexity" evidence="1">
    <location>
        <begin position="1137"/>
        <end position="1176"/>
    </location>
</feature>
<organism evidence="2 3">
    <name type="scientific">Chlamydomonas reinhardtii</name>
    <name type="common">Chlamydomonas smithii</name>
    <dbReference type="NCBI Taxonomy" id="3055"/>
    <lineage>
        <taxon>Eukaryota</taxon>
        <taxon>Viridiplantae</taxon>
        <taxon>Chlorophyta</taxon>
        <taxon>core chlorophytes</taxon>
        <taxon>Chlorophyceae</taxon>
        <taxon>CS clade</taxon>
        <taxon>Chlamydomonadales</taxon>
        <taxon>Chlamydomonadaceae</taxon>
        <taxon>Chlamydomonas</taxon>
    </lineage>
</organism>
<feature type="region of interest" description="Disordered" evidence="1">
    <location>
        <begin position="337"/>
        <end position="447"/>
    </location>
</feature>
<dbReference type="Proteomes" id="UP000006906">
    <property type="component" value="Chromosome 12"/>
</dbReference>
<dbReference type="Gramene" id="PNW75540">
    <property type="protein sequence ID" value="PNW75540"/>
    <property type="gene ID" value="CHLRE_12g530850v5"/>
</dbReference>
<name>A0A2K3D4T2_CHLRE</name>
<dbReference type="ExpressionAtlas" id="A0A2K3D4T2">
    <property type="expression patterns" value="baseline and differential"/>
</dbReference>
<feature type="compositionally biased region" description="Basic residues" evidence="1">
    <location>
        <begin position="1235"/>
        <end position="1249"/>
    </location>
</feature>
<keyword evidence="3" id="KW-1185">Reference proteome</keyword>
<feature type="compositionally biased region" description="Low complexity" evidence="1">
    <location>
        <begin position="481"/>
        <end position="495"/>
    </location>
</feature>
<feature type="compositionally biased region" description="Polar residues" evidence="1">
    <location>
        <begin position="1196"/>
        <end position="1208"/>
    </location>
</feature>
<gene>
    <name evidence="2" type="ORF">CHLRE_12g530850v5</name>
</gene>
<dbReference type="GeneID" id="5718586"/>
<accession>A0A2K3D4T2</accession>
<dbReference type="KEGG" id="cre:CHLRE_12g530850v5"/>
<evidence type="ECO:0000256" key="1">
    <source>
        <dbReference type="SAM" id="MobiDB-lite"/>
    </source>
</evidence>